<sequence length="415" mass="46638">MPLPPVSGVTAFIEKLYREQSRRILATLIRLLGSFELAEEALHDAFSVAIKQWPTQGIPENPRAWLISTGRFKAIDKLRRQERFKQLAQEHAEISEHAIVDGNENLDYIEDDSLRLIFTCCHPALSTEARVALTLREVCGLTTEEVASAFLTKPTTLAQRIVRAKRKIKNANIPYEIPQSEDIPKRLNTVLQVIYLVFNEGYSASAGEQLQRSELTNEAIRLARLLCSLMDEPEVHGLLALMLFQASRQQARIGAGGELLRLHEQDRSLWNQAMITEADVLVKAALSAKHIGVYSLQAAIAGVHATATTSAETDWREILGLYNLLLQINNSPVVTLNRAVAVGHVFGPEAALNEIEQLIVKEHLKDYYLLHSTHAYFLQELGDTKSAAASYQRALSFTEQQHERDFLERCIRELN</sequence>
<dbReference type="InterPro" id="IPR013249">
    <property type="entry name" value="RNA_pol_sigma70_r4_t2"/>
</dbReference>
<dbReference type="GO" id="GO:0006352">
    <property type="term" value="P:DNA-templated transcription initiation"/>
    <property type="evidence" value="ECO:0007669"/>
    <property type="project" value="InterPro"/>
</dbReference>
<dbReference type="PANTHER" id="PTHR47756">
    <property type="entry name" value="BLL6612 PROTEIN-RELATED"/>
    <property type="match status" value="1"/>
</dbReference>
<keyword evidence="5" id="KW-1185">Reference proteome</keyword>
<dbReference type="Pfam" id="PF20239">
    <property type="entry name" value="DUF6596"/>
    <property type="match status" value="1"/>
</dbReference>
<evidence type="ECO:0000313" key="4">
    <source>
        <dbReference type="EMBL" id="RUO38581.1"/>
    </source>
</evidence>
<reference evidence="5" key="1">
    <citation type="journal article" date="2018" name="Front. Microbiol.">
        <title>Genome-Based Analysis Reveals the Taxonomy and Diversity of the Family Idiomarinaceae.</title>
        <authorList>
            <person name="Liu Y."/>
            <person name="Lai Q."/>
            <person name="Shao Z."/>
        </authorList>
    </citation>
    <scope>NUCLEOTIDE SEQUENCE [LARGE SCALE GENOMIC DNA]</scope>
    <source>
        <strain evidence="5">AIS</strain>
    </source>
</reference>
<dbReference type="RefSeq" id="WP_126805798.1">
    <property type="nucleotide sequence ID" value="NZ_PIPP01000001.1"/>
</dbReference>
<evidence type="ECO:0000259" key="1">
    <source>
        <dbReference type="Pfam" id="PF04542"/>
    </source>
</evidence>
<dbReference type="InterPro" id="IPR013325">
    <property type="entry name" value="RNA_pol_sigma_r2"/>
</dbReference>
<dbReference type="InterPro" id="IPR007627">
    <property type="entry name" value="RNA_pol_sigma70_r2"/>
</dbReference>
<dbReference type="InterPro" id="IPR036388">
    <property type="entry name" value="WH-like_DNA-bd_sf"/>
</dbReference>
<protein>
    <submittedName>
        <fullName evidence="4">RNA polymerase subunit sigma-24</fullName>
    </submittedName>
</protein>
<dbReference type="SUPFAM" id="SSF88659">
    <property type="entry name" value="Sigma3 and sigma4 domains of RNA polymerase sigma factors"/>
    <property type="match status" value="1"/>
</dbReference>
<accession>A0A432WXX5</accession>
<organism evidence="4 5">
    <name type="scientific">Aliidiomarina shirensis</name>
    <dbReference type="NCBI Taxonomy" id="1048642"/>
    <lineage>
        <taxon>Bacteria</taxon>
        <taxon>Pseudomonadati</taxon>
        <taxon>Pseudomonadota</taxon>
        <taxon>Gammaproteobacteria</taxon>
        <taxon>Alteromonadales</taxon>
        <taxon>Idiomarinaceae</taxon>
        <taxon>Aliidiomarina</taxon>
    </lineage>
</organism>
<evidence type="ECO:0000259" key="3">
    <source>
        <dbReference type="Pfam" id="PF20239"/>
    </source>
</evidence>
<dbReference type="GO" id="GO:0003677">
    <property type="term" value="F:DNA binding"/>
    <property type="evidence" value="ECO:0007669"/>
    <property type="project" value="InterPro"/>
</dbReference>
<comment type="caution">
    <text evidence="4">The sequence shown here is derived from an EMBL/GenBank/DDBJ whole genome shotgun (WGS) entry which is preliminary data.</text>
</comment>
<feature type="domain" description="RNA polymerase sigma-70 region 2" evidence="1">
    <location>
        <begin position="16"/>
        <end position="83"/>
    </location>
</feature>
<dbReference type="InterPro" id="IPR011990">
    <property type="entry name" value="TPR-like_helical_dom_sf"/>
</dbReference>
<dbReference type="OrthoDB" id="9780299at2"/>
<dbReference type="InterPro" id="IPR013324">
    <property type="entry name" value="RNA_pol_sigma_r3/r4-like"/>
</dbReference>
<evidence type="ECO:0000313" key="5">
    <source>
        <dbReference type="Proteomes" id="UP000286934"/>
    </source>
</evidence>
<feature type="domain" description="DUF6596" evidence="3">
    <location>
        <begin position="186"/>
        <end position="285"/>
    </location>
</feature>
<name>A0A432WXX5_9GAMM</name>
<dbReference type="Gene3D" id="1.10.10.10">
    <property type="entry name" value="Winged helix-like DNA-binding domain superfamily/Winged helix DNA-binding domain"/>
    <property type="match status" value="1"/>
</dbReference>
<dbReference type="Proteomes" id="UP000286934">
    <property type="component" value="Unassembled WGS sequence"/>
</dbReference>
<dbReference type="EMBL" id="PIPP01000001">
    <property type="protein sequence ID" value="RUO38581.1"/>
    <property type="molecule type" value="Genomic_DNA"/>
</dbReference>
<dbReference type="Pfam" id="PF04542">
    <property type="entry name" value="Sigma70_r2"/>
    <property type="match status" value="1"/>
</dbReference>
<dbReference type="GO" id="GO:0016987">
    <property type="term" value="F:sigma factor activity"/>
    <property type="evidence" value="ECO:0007669"/>
    <property type="project" value="InterPro"/>
</dbReference>
<dbReference type="Gene3D" id="1.10.1740.10">
    <property type="match status" value="1"/>
</dbReference>
<dbReference type="SUPFAM" id="SSF88946">
    <property type="entry name" value="Sigma2 domain of RNA polymerase sigma factors"/>
    <property type="match status" value="1"/>
</dbReference>
<dbReference type="Pfam" id="PF08281">
    <property type="entry name" value="Sigma70_r4_2"/>
    <property type="match status" value="1"/>
</dbReference>
<dbReference type="SUPFAM" id="SSF48452">
    <property type="entry name" value="TPR-like"/>
    <property type="match status" value="1"/>
</dbReference>
<evidence type="ECO:0000259" key="2">
    <source>
        <dbReference type="Pfam" id="PF08281"/>
    </source>
</evidence>
<gene>
    <name evidence="4" type="ORF">CWE13_02750</name>
</gene>
<dbReference type="PANTHER" id="PTHR47756:SF2">
    <property type="entry name" value="BLL6612 PROTEIN"/>
    <property type="match status" value="1"/>
</dbReference>
<proteinExistence type="predicted"/>
<dbReference type="InterPro" id="IPR046531">
    <property type="entry name" value="DUF6596"/>
</dbReference>
<feature type="domain" description="RNA polymerase sigma factor 70 region 4 type 2" evidence="2">
    <location>
        <begin position="117"/>
        <end position="168"/>
    </location>
</feature>
<dbReference type="AlphaFoldDB" id="A0A432WXX5"/>